<dbReference type="PANTHER" id="PTHR39188:SF3">
    <property type="entry name" value="STAGE IV SPORULATION PROTEIN FB"/>
    <property type="match status" value="1"/>
</dbReference>
<evidence type="ECO:0000256" key="7">
    <source>
        <dbReference type="ARBA" id="ARBA00022737"/>
    </source>
</evidence>
<evidence type="ECO:0000256" key="15">
    <source>
        <dbReference type="PIRSR" id="PIRSR006404-1"/>
    </source>
</evidence>
<comment type="similarity">
    <text evidence="2 14">Belongs to the peptidase M50B family.</text>
</comment>
<evidence type="ECO:0000256" key="13">
    <source>
        <dbReference type="ARBA" id="ARBA00023136"/>
    </source>
</evidence>
<evidence type="ECO:0000256" key="10">
    <source>
        <dbReference type="ARBA" id="ARBA00022989"/>
    </source>
</evidence>
<dbReference type="Pfam" id="PF00571">
    <property type="entry name" value="CBS"/>
    <property type="match status" value="2"/>
</dbReference>
<evidence type="ECO:0000256" key="1">
    <source>
        <dbReference type="ARBA" id="ARBA00004651"/>
    </source>
</evidence>
<feature type="transmembrane region" description="Helical" evidence="14">
    <location>
        <begin position="134"/>
        <end position="153"/>
    </location>
</feature>
<dbReference type="PROSITE" id="PS51371">
    <property type="entry name" value="CBS"/>
    <property type="match status" value="1"/>
</dbReference>
<evidence type="ECO:0000259" key="19">
    <source>
        <dbReference type="PROSITE" id="PS51371"/>
    </source>
</evidence>
<dbReference type="PIRSF" id="PIRSF006404">
    <property type="entry name" value="UCP006404_Pept_M50_CBS"/>
    <property type="match status" value="1"/>
</dbReference>
<keyword evidence="9 14" id="KW-0862">Zinc</keyword>
<dbReference type="InterPro" id="IPR046342">
    <property type="entry name" value="CBS_dom_sf"/>
</dbReference>
<feature type="domain" description="CBS" evidence="19">
    <location>
        <begin position="303"/>
        <end position="365"/>
    </location>
</feature>
<protein>
    <recommendedName>
        <fullName evidence="14">Zinc metalloprotease</fullName>
    </recommendedName>
</protein>
<evidence type="ECO:0000256" key="8">
    <source>
        <dbReference type="ARBA" id="ARBA00022801"/>
    </source>
</evidence>
<evidence type="ECO:0000256" key="16">
    <source>
        <dbReference type="PIRSR" id="PIRSR006404-2"/>
    </source>
</evidence>
<dbReference type="KEGG" id="nmes:H9L09_20610"/>
<dbReference type="Proteomes" id="UP000515947">
    <property type="component" value="Chromosome"/>
</dbReference>
<dbReference type="GO" id="GO:0005886">
    <property type="term" value="C:plasma membrane"/>
    <property type="evidence" value="ECO:0007669"/>
    <property type="project" value="UniProtKB-SubCell"/>
</dbReference>
<keyword evidence="7" id="KW-0677">Repeat</keyword>
<evidence type="ECO:0000313" key="20">
    <source>
        <dbReference type="EMBL" id="QNN52797.1"/>
    </source>
</evidence>
<sequence>MPVKVDWSWLVILALVFFSLATGLFPSAYPALSTLTCFLMAAAATLLFFASVLVHELSHTLRSLREGVPVRDITLWLFGGVSRAEEPLPGPGAEFRVVIAGPLASAALAVVFLAVAAAGHALGLSDAWTGVPDYLARINGLLLVFNIVPALPLDGGRLLHALIWHRTGDTATATIYAAWAGRAFAVVLVTLGVASLFGAYGYGGIWFVLIGWFLWQAVRQEEGEARTARALAGLRVKDVMTPAAVTVDVGSTIEEFGDLIVRTPSYPAYPVLDQGRFVGLLLLRRAGVVPMEERRSVRVGDVMLTGEDVPVVHEDDEVTTAARTLGREPGRAIVLSDGAGREVVGLVSTSDLSRAVATPPRGRARPRAHRAGDGTS</sequence>
<feature type="transmembrane region" description="Helical" evidence="14">
    <location>
        <begin position="7"/>
        <end position="25"/>
    </location>
</feature>
<dbReference type="Gene3D" id="3.10.580.10">
    <property type="entry name" value="CBS-domain"/>
    <property type="match status" value="2"/>
</dbReference>
<keyword evidence="5 14" id="KW-0812">Transmembrane</keyword>
<keyword evidence="21" id="KW-1185">Reference proteome</keyword>
<gene>
    <name evidence="20" type="ORF">H9L09_20610</name>
</gene>
<proteinExistence type="inferred from homology"/>
<comment type="caution">
    <text evidence="14">Lacks conserved residue(s) required for the propagation of feature annotation.</text>
</comment>
<feature type="transmembrane region" description="Helical" evidence="14">
    <location>
        <begin position="97"/>
        <end position="122"/>
    </location>
</feature>
<evidence type="ECO:0000313" key="21">
    <source>
        <dbReference type="Proteomes" id="UP000515947"/>
    </source>
</evidence>
<dbReference type="GO" id="GO:0008237">
    <property type="term" value="F:metallopeptidase activity"/>
    <property type="evidence" value="ECO:0007669"/>
    <property type="project" value="UniProtKB-UniRule"/>
</dbReference>
<keyword evidence="3" id="KW-1003">Cell membrane</keyword>
<dbReference type="RefSeq" id="WP_187578639.1">
    <property type="nucleotide sequence ID" value="NZ_CP060713.1"/>
</dbReference>
<keyword evidence="13 14" id="KW-0472">Membrane</keyword>
<evidence type="ECO:0000256" key="17">
    <source>
        <dbReference type="PROSITE-ProRule" id="PRU00703"/>
    </source>
</evidence>
<dbReference type="CDD" id="cd06164">
    <property type="entry name" value="S2P-M50_SpoIVFB_CBS"/>
    <property type="match status" value="1"/>
</dbReference>
<keyword evidence="11 14" id="KW-0482">Metalloprotease</keyword>
<evidence type="ECO:0000256" key="14">
    <source>
        <dbReference type="PIRNR" id="PIRNR006404"/>
    </source>
</evidence>
<feature type="binding site" evidence="16">
    <location>
        <position position="55"/>
    </location>
    <ligand>
        <name>Zn(2+)</name>
        <dbReference type="ChEBI" id="CHEBI:29105"/>
        <note>catalytic</note>
    </ligand>
</feature>
<dbReference type="GO" id="GO:0006508">
    <property type="term" value="P:proteolysis"/>
    <property type="evidence" value="ECO:0007669"/>
    <property type="project" value="UniProtKB-KW"/>
</dbReference>
<dbReference type="InterPro" id="IPR008915">
    <property type="entry name" value="Peptidase_M50"/>
</dbReference>
<evidence type="ECO:0000256" key="6">
    <source>
        <dbReference type="ARBA" id="ARBA00022723"/>
    </source>
</evidence>
<name>A0A7G9RB22_9ACTN</name>
<evidence type="ECO:0000256" key="3">
    <source>
        <dbReference type="ARBA" id="ARBA00022475"/>
    </source>
</evidence>
<keyword evidence="4 14" id="KW-0645">Protease</keyword>
<feature type="active site" evidence="15">
    <location>
        <position position="56"/>
    </location>
</feature>
<dbReference type="SMART" id="SM00116">
    <property type="entry name" value="CBS"/>
    <property type="match status" value="2"/>
</dbReference>
<evidence type="ECO:0000256" key="11">
    <source>
        <dbReference type="ARBA" id="ARBA00023049"/>
    </source>
</evidence>
<keyword evidence="8 14" id="KW-0378">Hydrolase</keyword>
<keyword evidence="6 14" id="KW-0479">Metal-binding</keyword>
<comment type="subcellular location">
    <subcellularLocation>
        <location evidence="1">Cell membrane</location>
        <topology evidence="1">Multi-pass membrane protein</topology>
    </subcellularLocation>
</comment>
<dbReference type="PANTHER" id="PTHR39188">
    <property type="entry name" value="MEMBRANE-ASSOCIATED ZINC METALLOPROTEASE M50B"/>
    <property type="match status" value="1"/>
</dbReference>
<dbReference type="Pfam" id="PF02163">
    <property type="entry name" value="Peptidase_M50"/>
    <property type="match status" value="2"/>
</dbReference>
<feature type="binding site" evidence="16">
    <location>
        <position position="154"/>
    </location>
    <ligand>
        <name>Zn(2+)</name>
        <dbReference type="ChEBI" id="CHEBI:29105"/>
        <note>catalytic</note>
    </ligand>
</feature>
<evidence type="ECO:0000256" key="2">
    <source>
        <dbReference type="ARBA" id="ARBA00007931"/>
    </source>
</evidence>
<dbReference type="AlphaFoldDB" id="A0A7G9RB22"/>
<comment type="cofactor">
    <cofactor evidence="14 16">
        <name>Zn(2+)</name>
        <dbReference type="ChEBI" id="CHEBI:29105"/>
    </cofactor>
    <text evidence="14 16">Binds 1 zinc ion per subunit.</text>
</comment>
<keyword evidence="10 14" id="KW-1133">Transmembrane helix</keyword>
<keyword evidence="12 17" id="KW-0129">CBS domain</keyword>
<evidence type="ECO:0000256" key="18">
    <source>
        <dbReference type="SAM" id="MobiDB-lite"/>
    </source>
</evidence>
<evidence type="ECO:0000256" key="9">
    <source>
        <dbReference type="ARBA" id="ARBA00022833"/>
    </source>
</evidence>
<reference evidence="20 21" key="1">
    <citation type="submission" date="2020-08" db="EMBL/GenBank/DDBJ databases">
        <title>Genome sequence of Nocardioides mesophilus KACC 16243T.</title>
        <authorList>
            <person name="Hyun D.-W."/>
            <person name="Bae J.-W."/>
        </authorList>
    </citation>
    <scope>NUCLEOTIDE SEQUENCE [LARGE SCALE GENOMIC DNA]</scope>
    <source>
        <strain evidence="20 21">KACC 16243</strain>
    </source>
</reference>
<organism evidence="20 21">
    <name type="scientific">Nocardioides mesophilus</name>
    <dbReference type="NCBI Taxonomy" id="433659"/>
    <lineage>
        <taxon>Bacteria</taxon>
        <taxon>Bacillati</taxon>
        <taxon>Actinomycetota</taxon>
        <taxon>Actinomycetes</taxon>
        <taxon>Propionibacteriales</taxon>
        <taxon>Nocardioidaceae</taxon>
        <taxon>Nocardioides</taxon>
    </lineage>
</organism>
<evidence type="ECO:0000256" key="5">
    <source>
        <dbReference type="ARBA" id="ARBA00022692"/>
    </source>
</evidence>
<accession>A0A7G9RB22</accession>
<dbReference type="InterPro" id="IPR016483">
    <property type="entry name" value="UCP006404_Pept_M50_CBS"/>
</dbReference>
<dbReference type="GO" id="GO:0046872">
    <property type="term" value="F:metal ion binding"/>
    <property type="evidence" value="ECO:0007669"/>
    <property type="project" value="UniProtKB-UniRule"/>
</dbReference>
<evidence type="ECO:0000256" key="4">
    <source>
        <dbReference type="ARBA" id="ARBA00022670"/>
    </source>
</evidence>
<dbReference type="SUPFAM" id="SSF54631">
    <property type="entry name" value="CBS-domain pair"/>
    <property type="match status" value="1"/>
</dbReference>
<dbReference type="EMBL" id="CP060713">
    <property type="protein sequence ID" value="QNN52797.1"/>
    <property type="molecule type" value="Genomic_DNA"/>
</dbReference>
<feature type="transmembrane region" description="Helical" evidence="14">
    <location>
        <begin position="31"/>
        <end position="54"/>
    </location>
</feature>
<feature type="binding site" evidence="16">
    <location>
        <position position="59"/>
    </location>
    <ligand>
        <name>Zn(2+)</name>
        <dbReference type="ChEBI" id="CHEBI:29105"/>
        <note>catalytic</note>
    </ligand>
</feature>
<evidence type="ECO:0000256" key="12">
    <source>
        <dbReference type="ARBA" id="ARBA00023122"/>
    </source>
</evidence>
<feature type="region of interest" description="Disordered" evidence="18">
    <location>
        <begin position="354"/>
        <end position="376"/>
    </location>
</feature>
<dbReference type="InterPro" id="IPR000644">
    <property type="entry name" value="CBS_dom"/>
</dbReference>